<evidence type="ECO:0000256" key="6">
    <source>
        <dbReference type="SAM" id="MobiDB-lite"/>
    </source>
</evidence>
<sequence>MTRSPSDAAGSVGVGSLCVLVASVLWGTTGTAATFAPAVGPLAIGAVAMGLGGLLQALIAAPRMAGQAPGLRARRGVVLLGALAVGAYPLAFYSSMRLAGVAAGTVVSIGSAPLASAVIERAVDGRRLTRRWMTGATLGLSGTVLLCAAEAAKGHSGPGDQSVGSTVLGVALGLVAGCTYALYSWAAHRLISRGITSGAAMGAVFGLGGLLLLPVLLATGAPLLSSWTNTAVGAYMALVPMFLGYVLFGWGLAHVPASTATTLSLLEPAVAAVLAVLVVGERLPPLGWVGIALVVGCLAVLTAPTRTAAPRPRATTPRPDTGARDDSAARPSRAPVPDAMPSESAAVHGDVAGADAPRPPRARDPFTA</sequence>
<keyword evidence="3 7" id="KW-0812">Transmembrane</keyword>
<feature type="transmembrane region" description="Helical" evidence="7">
    <location>
        <begin position="98"/>
        <end position="119"/>
    </location>
</feature>
<evidence type="ECO:0000313" key="10">
    <source>
        <dbReference type="Proteomes" id="UP001305606"/>
    </source>
</evidence>
<organism evidence="9 10">
    <name type="scientific">Streptomyces luomodiensis</name>
    <dbReference type="NCBI Taxonomy" id="3026192"/>
    <lineage>
        <taxon>Bacteria</taxon>
        <taxon>Bacillati</taxon>
        <taxon>Actinomycetota</taxon>
        <taxon>Actinomycetes</taxon>
        <taxon>Kitasatosporales</taxon>
        <taxon>Streptomycetaceae</taxon>
        <taxon>Streptomyces</taxon>
    </lineage>
</organism>
<dbReference type="Gene3D" id="1.10.3730.20">
    <property type="match status" value="1"/>
</dbReference>
<evidence type="ECO:0000256" key="7">
    <source>
        <dbReference type="SAM" id="Phobius"/>
    </source>
</evidence>
<comment type="similarity">
    <text evidence="2">Belongs to the EamA transporter family.</text>
</comment>
<evidence type="ECO:0000256" key="1">
    <source>
        <dbReference type="ARBA" id="ARBA00004141"/>
    </source>
</evidence>
<dbReference type="RefSeq" id="WP_311033672.1">
    <property type="nucleotide sequence ID" value="NZ_CP117522.1"/>
</dbReference>
<evidence type="ECO:0000256" key="5">
    <source>
        <dbReference type="ARBA" id="ARBA00023136"/>
    </source>
</evidence>
<feature type="domain" description="EamA" evidence="8">
    <location>
        <begin position="168"/>
        <end position="301"/>
    </location>
</feature>
<evidence type="ECO:0000256" key="2">
    <source>
        <dbReference type="ARBA" id="ARBA00007362"/>
    </source>
</evidence>
<dbReference type="InterPro" id="IPR050638">
    <property type="entry name" value="AA-Vitamin_Transporters"/>
</dbReference>
<dbReference type="EMBL" id="CP117522">
    <property type="protein sequence ID" value="WNE94183.1"/>
    <property type="molecule type" value="Genomic_DNA"/>
</dbReference>
<keyword evidence="4 7" id="KW-1133">Transmembrane helix</keyword>
<reference evidence="9 10" key="1">
    <citation type="submission" date="2023-02" db="EMBL/GenBank/DDBJ databases">
        <title>Streptomyces sp. SCA4-21 with antifungal activity against Fusarium oxysporum f. sp. cubense, Streptomyces sp. SCA2-17 with antifungal activity against Fusarium oxysporum f. sp. cubense.</title>
        <authorList>
            <person name="Qi D."/>
        </authorList>
    </citation>
    <scope>NUCLEOTIDE SEQUENCE [LARGE SCALE GENOMIC DNA]</scope>
    <source>
        <strain evidence="9 10">SCA4-21</strain>
    </source>
</reference>
<feature type="transmembrane region" description="Helical" evidence="7">
    <location>
        <begin position="42"/>
        <end position="61"/>
    </location>
</feature>
<keyword evidence="5 7" id="KW-0472">Membrane</keyword>
<feature type="region of interest" description="Disordered" evidence="6">
    <location>
        <begin position="307"/>
        <end position="368"/>
    </location>
</feature>
<accession>A0ABY9UNU9</accession>
<feature type="transmembrane region" description="Helical" evidence="7">
    <location>
        <begin position="232"/>
        <end position="253"/>
    </location>
</feature>
<feature type="transmembrane region" description="Helical" evidence="7">
    <location>
        <begin position="73"/>
        <end position="92"/>
    </location>
</feature>
<evidence type="ECO:0000256" key="4">
    <source>
        <dbReference type="ARBA" id="ARBA00022989"/>
    </source>
</evidence>
<name>A0ABY9UNU9_9ACTN</name>
<feature type="transmembrane region" description="Helical" evidence="7">
    <location>
        <begin position="195"/>
        <end position="220"/>
    </location>
</feature>
<dbReference type="InterPro" id="IPR037185">
    <property type="entry name" value="EmrE-like"/>
</dbReference>
<dbReference type="PANTHER" id="PTHR32322">
    <property type="entry name" value="INNER MEMBRANE TRANSPORTER"/>
    <property type="match status" value="1"/>
</dbReference>
<gene>
    <name evidence="9" type="ORF">PS467_02020</name>
</gene>
<dbReference type="Pfam" id="PF00892">
    <property type="entry name" value="EamA"/>
    <property type="match status" value="2"/>
</dbReference>
<dbReference type="InterPro" id="IPR000620">
    <property type="entry name" value="EamA_dom"/>
</dbReference>
<feature type="transmembrane region" description="Helical" evidence="7">
    <location>
        <begin position="163"/>
        <end position="183"/>
    </location>
</feature>
<evidence type="ECO:0000256" key="3">
    <source>
        <dbReference type="ARBA" id="ARBA00022692"/>
    </source>
</evidence>
<feature type="domain" description="EamA" evidence="8">
    <location>
        <begin position="15"/>
        <end position="146"/>
    </location>
</feature>
<dbReference type="PANTHER" id="PTHR32322:SF2">
    <property type="entry name" value="EAMA DOMAIN-CONTAINING PROTEIN"/>
    <property type="match status" value="1"/>
</dbReference>
<keyword evidence="10" id="KW-1185">Reference proteome</keyword>
<feature type="transmembrane region" description="Helical" evidence="7">
    <location>
        <begin position="260"/>
        <end position="280"/>
    </location>
</feature>
<feature type="compositionally biased region" description="Low complexity" evidence="6">
    <location>
        <begin position="345"/>
        <end position="356"/>
    </location>
</feature>
<protein>
    <submittedName>
        <fullName evidence="9">DMT family transporter</fullName>
    </submittedName>
</protein>
<evidence type="ECO:0000313" key="9">
    <source>
        <dbReference type="EMBL" id="WNE94183.1"/>
    </source>
</evidence>
<feature type="transmembrane region" description="Helical" evidence="7">
    <location>
        <begin position="12"/>
        <end position="36"/>
    </location>
</feature>
<feature type="compositionally biased region" description="Low complexity" evidence="6">
    <location>
        <begin position="307"/>
        <end position="320"/>
    </location>
</feature>
<comment type="subcellular location">
    <subcellularLocation>
        <location evidence="1">Membrane</location>
        <topology evidence="1">Multi-pass membrane protein</topology>
    </subcellularLocation>
</comment>
<proteinExistence type="inferred from homology"/>
<evidence type="ECO:0000259" key="8">
    <source>
        <dbReference type="Pfam" id="PF00892"/>
    </source>
</evidence>
<feature type="transmembrane region" description="Helical" evidence="7">
    <location>
        <begin position="286"/>
        <end position="303"/>
    </location>
</feature>
<dbReference type="Proteomes" id="UP001305606">
    <property type="component" value="Chromosome"/>
</dbReference>
<dbReference type="SUPFAM" id="SSF103481">
    <property type="entry name" value="Multidrug resistance efflux transporter EmrE"/>
    <property type="match status" value="2"/>
</dbReference>
<feature type="transmembrane region" description="Helical" evidence="7">
    <location>
        <begin position="131"/>
        <end position="151"/>
    </location>
</feature>